<evidence type="ECO:0000313" key="1">
    <source>
        <dbReference type="EMBL" id="SFV72893.1"/>
    </source>
</evidence>
<gene>
    <name evidence="1" type="ORF">DESPIGER_1030</name>
</gene>
<dbReference type="EMBL" id="LT630450">
    <property type="protein sequence ID" value="SFV72893.1"/>
    <property type="molecule type" value="Genomic_DNA"/>
</dbReference>
<protein>
    <submittedName>
        <fullName evidence="1">Uncharacterized protein</fullName>
    </submittedName>
</protein>
<sequence>MLNATAGPPRDGRCFQDIFYHDSLSFPAAAFNSCGICPARGSGLHSRREGPAEEWMRQAADVLYKACGLR</sequence>
<proteinExistence type="predicted"/>
<keyword evidence="2" id="KW-1185">Reference proteome</keyword>
<accession>A0A1K1LDX7</accession>
<dbReference type="Proteomes" id="UP000186323">
    <property type="component" value="Chromosome I"/>
</dbReference>
<organism evidence="1 2">
    <name type="scientific">Desulfovibrio piger</name>
    <dbReference type="NCBI Taxonomy" id="901"/>
    <lineage>
        <taxon>Bacteria</taxon>
        <taxon>Pseudomonadati</taxon>
        <taxon>Thermodesulfobacteriota</taxon>
        <taxon>Desulfovibrionia</taxon>
        <taxon>Desulfovibrionales</taxon>
        <taxon>Desulfovibrionaceae</taxon>
        <taxon>Desulfovibrio</taxon>
    </lineage>
</organism>
<evidence type="ECO:0000313" key="2">
    <source>
        <dbReference type="Proteomes" id="UP000186323"/>
    </source>
</evidence>
<dbReference type="KEGG" id="dpg:DESPIGER_1030"/>
<dbReference type="AlphaFoldDB" id="A0A1K1LDX7"/>
<reference evidence="2" key="1">
    <citation type="submission" date="2016-10" db="EMBL/GenBank/DDBJ databases">
        <authorList>
            <person name="Wegmann U."/>
        </authorList>
    </citation>
    <scope>NUCLEOTIDE SEQUENCE [LARGE SCALE GENOMIC DNA]</scope>
</reference>
<name>A0A1K1LDX7_9BACT</name>